<feature type="transmembrane region" description="Helical" evidence="1">
    <location>
        <begin position="30"/>
        <end position="49"/>
    </location>
</feature>
<dbReference type="Proteomes" id="UP000704712">
    <property type="component" value="Unassembled WGS sequence"/>
</dbReference>
<dbReference type="EMBL" id="JAACNO010002933">
    <property type="protein sequence ID" value="KAF4129746.1"/>
    <property type="molecule type" value="Genomic_DNA"/>
</dbReference>
<protein>
    <submittedName>
        <fullName evidence="2">Uncharacterized protein</fullName>
    </submittedName>
</protein>
<keyword evidence="1" id="KW-0472">Membrane</keyword>
<keyword evidence="1" id="KW-1133">Transmembrane helix</keyword>
<dbReference type="AlphaFoldDB" id="A0A8S9TL93"/>
<reference evidence="2" key="1">
    <citation type="submission" date="2020-03" db="EMBL/GenBank/DDBJ databases">
        <title>Hybrid Assembly of Korean Phytophthora infestans isolates.</title>
        <authorList>
            <person name="Prokchorchik M."/>
            <person name="Lee Y."/>
            <person name="Seo J."/>
            <person name="Cho J.-H."/>
            <person name="Park Y.-E."/>
            <person name="Jang D.-C."/>
            <person name="Im J.-S."/>
            <person name="Choi J.-G."/>
            <person name="Park H.-J."/>
            <person name="Lee G.-B."/>
            <person name="Lee Y.-G."/>
            <person name="Hong S.-Y."/>
            <person name="Cho K."/>
            <person name="Sohn K.H."/>
        </authorList>
    </citation>
    <scope>NUCLEOTIDE SEQUENCE</scope>
    <source>
        <strain evidence="2">KR_2_A2</strain>
    </source>
</reference>
<organism evidence="2 3">
    <name type="scientific">Phytophthora infestans</name>
    <name type="common">Potato late blight agent</name>
    <name type="synonym">Botrytis infestans</name>
    <dbReference type="NCBI Taxonomy" id="4787"/>
    <lineage>
        <taxon>Eukaryota</taxon>
        <taxon>Sar</taxon>
        <taxon>Stramenopiles</taxon>
        <taxon>Oomycota</taxon>
        <taxon>Peronosporomycetes</taxon>
        <taxon>Peronosporales</taxon>
        <taxon>Peronosporaceae</taxon>
        <taxon>Phytophthora</taxon>
    </lineage>
</organism>
<gene>
    <name evidence="2" type="ORF">GN958_ATG21065</name>
</gene>
<comment type="caution">
    <text evidence="2">The sequence shown here is derived from an EMBL/GenBank/DDBJ whole genome shotgun (WGS) entry which is preliminary data.</text>
</comment>
<keyword evidence="1" id="KW-0812">Transmembrane</keyword>
<evidence type="ECO:0000256" key="1">
    <source>
        <dbReference type="SAM" id="Phobius"/>
    </source>
</evidence>
<proteinExistence type="predicted"/>
<evidence type="ECO:0000313" key="2">
    <source>
        <dbReference type="EMBL" id="KAF4129746.1"/>
    </source>
</evidence>
<evidence type="ECO:0000313" key="3">
    <source>
        <dbReference type="Proteomes" id="UP000704712"/>
    </source>
</evidence>
<sequence length="126" mass="14108">MDYARDGVAWSRDAVVSTCSAGVGLVLSHAWVLFAVASGILAWIVTELLRSMVLRLFSSYVRSPAIQDLLWKMKWWKTYEAVLTTPMMVLATRKEHLDGVGRLSYKGFGALHVYWNAFLPEAVTLA</sequence>
<name>A0A8S9TL93_PHYIN</name>
<accession>A0A8S9TL93</accession>